<dbReference type="OMA" id="NAESAPC"/>
<accession>A0AAE8J4A5</accession>
<dbReference type="Proteomes" id="UP000239650">
    <property type="component" value="Unassembled WGS sequence"/>
</dbReference>
<evidence type="ECO:0000313" key="1">
    <source>
        <dbReference type="EMBL" id="SPE20454.1"/>
    </source>
</evidence>
<organism evidence="1 2">
    <name type="scientific">Latilactobacillus sakei</name>
    <name type="common">Lactobacillus sakei</name>
    <dbReference type="NCBI Taxonomy" id="1599"/>
    <lineage>
        <taxon>Bacteria</taxon>
        <taxon>Bacillati</taxon>
        <taxon>Bacillota</taxon>
        <taxon>Bacilli</taxon>
        <taxon>Lactobacillales</taxon>
        <taxon>Lactobacillaceae</taxon>
        <taxon>Latilactobacillus</taxon>
    </lineage>
</organism>
<protein>
    <submittedName>
        <fullName evidence="1">Uncharacterized protein</fullName>
    </submittedName>
</protein>
<name>A0AAE8J4A5_LATSK</name>
<sequence length="144" mass="16811">MLSQTETLSSVTYIMRCNQVVEKLLVFDTVFNEYTQTCRNIVLGRCLVNENLHSLKKYFQKNLVNLRHFVELTESINPPSYFTETNQRLKEAFRGYAESVEKMLSIIETENDSLILEKLQEIRQIQKDYCHQINEALADVAKLG</sequence>
<evidence type="ECO:0000313" key="2">
    <source>
        <dbReference type="Proteomes" id="UP000239650"/>
    </source>
</evidence>
<proteinExistence type="predicted"/>
<comment type="caution">
    <text evidence="1">The sequence shown here is derived from an EMBL/GenBank/DDBJ whole genome shotgun (WGS) entry which is preliminary data.</text>
</comment>
<dbReference type="AlphaFoldDB" id="A0AAE8J4A5"/>
<dbReference type="RefSeq" id="WP_011375189.1">
    <property type="nucleotide sequence ID" value="NZ_BJLN01000002.1"/>
</dbReference>
<gene>
    <name evidence="1" type="ORF">LAS9267_00840</name>
</gene>
<reference evidence="1 2" key="1">
    <citation type="submission" date="2018-02" db="EMBL/GenBank/DDBJ databases">
        <authorList>
            <person name="Rodrigo-Torres L."/>
            <person name="Arahal R. D."/>
            <person name="Lucena T."/>
        </authorList>
    </citation>
    <scope>NUCLEOTIDE SEQUENCE [LARGE SCALE GENOMIC DNA]</scope>
    <source>
        <strain evidence="1 2">CECT 9267</strain>
    </source>
</reference>
<dbReference type="EMBL" id="OKRC01000003">
    <property type="protein sequence ID" value="SPE20454.1"/>
    <property type="molecule type" value="Genomic_DNA"/>
</dbReference>